<dbReference type="InterPro" id="IPR053262">
    <property type="entry name" value="ArsA_ATPase-like"/>
</dbReference>
<reference evidence="1 2" key="1">
    <citation type="journal article" date="2006" name="Science">
        <title>The genome of black cottonwood, Populus trichocarpa (Torr. &amp; Gray).</title>
        <authorList>
            <person name="Tuskan G.A."/>
            <person name="Difazio S."/>
            <person name="Jansson S."/>
            <person name="Bohlmann J."/>
            <person name="Grigoriev I."/>
            <person name="Hellsten U."/>
            <person name="Putnam N."/>
            <person name="Ralph S."/>
            <person name="Rombauts S."/>
            <person name="Salamov A."/>
            <person name="Schein J."/>
            <person name="Sterck L."/>
            <person name="Aerts A."/>
            <person name="Bhalerao R.R."/>
            <person name="Bhalerao R.P."/>
            <person name="Blaudez D."/>
            <person name="Boerjan W."/>
            <person name="Brun A."/>
            <person name="Brunner A."/>
            <person name="Busov V."/>
            <person name="Campbell M."/>
            <person name="Carlson J."/>
            <person name="Chalot M."/>
            <person name="Chapman J."/>
            <person name="Chen G.L."/>
            <person name="Cooper D."/>
            <person name="Coutinho P.M."/>
            <person name="Couturier J."/>
            <person name="Covert S."/>
            <person name="Cronk Q."/>
            <person name="Cunningham R."/>
            <person name="Davis J."/>
            <person name="Degroeve S."/>
            <person name="Dejardin A."/>
            <person name="Depamphilis C."/>
            <person name="Detter J."/>
            <person name="Dirks B."/>
            <person name="Dubchak I."/>
            <person name="Duplessis S."/>
            <person name="Ehlting J."/>
            <person name="Ellis B."/>
            <person name="Gendler K."/>
            <person name="Goodstein D."/>
            <person name="Gribskov M."/>
            <person name="Grimwood J."/>
            <person name="Groover A."/>
            <person name="Gunter L."/>
            <person name="Hamberger B."/>
            <person name="Heinze B."/>
            <person name="Helariutta Y."/>
            <person name="Henrissat B."/>
            <person name="Holligan D."/>
            <person name="Holt R."/>
            <person name="Huang W."/>
            <person name="Islam-Faridi N."/>
            <person name="Jones S."/>
            <person name="Jones-Rhoades M."/>
            <person name="Jorgensen R."/>
            <person name="Joshi C."/>
            <person name="Kangasjarvi J."/>
            <person name="Karlsson J."/>
            <person name="Kelleher C."/>
            <person name="Kirkpatrick R."/>
            <person name="Kirst M."/>
            <person name="Kohler A."/>
            <person name="Kalluri U."/>
            <person name="Larimer F."/>
            <person name="Leebens-Mack J."/>
            <person name="Leple J.C."/>
            <person name="Locascio P."/>
            <person name="Lou Y."/>
            <person name="Lucas S."/>
            <person name="Martin F."/>
            <person name="Montanini B."/>
            <person name="Napoli C."/>
            <person name="Nelson D.R."/>
            <person name="Nelson C."/>
            <person name="Nieminen K."/>
            <person name="Nilsson O."/>
            <person name="Pereda V."/>
            <person name="Peter G."/>
            <person name="Philippe R."/>
            <person name="Pilate G."/>
            <person name="Poliakov A."/>
            <person name="Razumovskaya J."/>
            <person name="Richardson P."/>
            <person name="Rinaldi C."/>
            <person name="Ritland K."/>
            <person name="Rouze P."/>
            <person name="Ryaboy D."/>
            <person name="Schmutz J."/>
            <person name="Schrader J."/>
            <person name="Segerman B."/>
            <person name="Shin H."/>
            <person name="Siddiqui A."/>
            <person name="Sterky F."/>
            <person name="Terry A."/>
            <person name="Tsai C.J."/>
            <person name="Uberbacher E."/>
            <person name="Unneberg P."/>
            <person name="Vahala J."/>
            <person name="Wall K."/>
            <person name="Wessler S."/>
            <person name="Yang G."/>
            <person name="Yin T."/>
            <person name="Douglas C."/>
            <person name="Marra M."/>
            <person name="Sandberg G."/>
            <person name="Van de Peer Y."/>
            <person name="Rokhsar D."/>
        </authorList>
    </citation>
    <scope>NUCLEOTIDE SEQUENCE [LARGE SCALE GENOMIC DNA]</scope>
    <source>
        <strain evidence="2">cv. Nisqually</strain>
    </source>
</reference>
<dbReference type="InterPro" id="IPR027417">
    <property type="entry name" value="P-loop_NTPase"/>
</dbReference>
<dbReference type="Gene3D" id="3.40.50.300">
    <property type="entry name" value="P-loop containing nucleotide triphosphate hydrolases"/>
    <property type="match status" value="1"/>
</dbReference>
<dbReference type="SMR" id="A0A3N7FE04"/>
<dbReference type="Proteomes" id="UP000006729">
    <property type="component" value="Chromosome 8"/>
</dbReference>
<sequence>MSTEIWDSLERVLEQGSSALSEPSMFGCYLVMDPNIPTSVNSALRYWGCTLQAGVQVSGATGICSSHLNEESLEGAKKNFSPLPFALIPHLSIGYPPERNSIMLNAVRQDAKTLFSVPASHINIMAPPVKFDTAKKSITLFIPGFDKSEIKLYQVCPIPSIFPNVFIIFLKLSEFDLLV</sequence>
<dbReference type="PANTHER" id="PTHR43868">
    <property type="entry name" value="OS02G0711200 PROTEIN"/>
    <property type="match status" value="1"/>
</dbReference>
<dbReference type="Gramene" id="Potri.008G115401.1.v4.1">
    <property type="protein sequence ID" value="Potri.008G115401.1.v4.1"/>
    <property type="gene ID" value="Potri.008G115401.v4.1"/>
</dbReference>
<dbReference type="EMBL" id="CM009297">
    <property type="protein sequence ID" value="RQO94546.1"/>
    <property type="molecule type" value="Genomic_DNA"/>
</dbReference>
<gene>
    <name evidence="1" type="ORF">POPTR_008G115401</name>
</gene>
<evidence type="ECO:0000313" key="2">
    <source>
        <dbReference type="Proteomes" id="UP000006729"/>
    </source>
</evidence>
<dbReference type="AlphaFoldDB" id="A0A3N7FE04"/>
<name>A0A3N7FE04_POPTR</name>
<proteinExistence type="predicted"/>
<keyword evidence="2" id="KW-1185">Reference proteome</keyword>
<accession>A0A3N7FE04</accession>
<dbReference type="InParanoid" id="A0A3N7FE04"/>
<dbReference type="STRING" id="3694.A0A3N7FE04"/>
<organism evidence="1 2">
    <name type="scientific">Populus trichocarpa</name>
    <name type="common">Western balsam poplar</name>
    <name type="synonym">Populus balsamifera subsp. trichocarpa</name>
    <dbReference type="NCBI Taxonomy" id="3694"/>
    <lineage>
        <taxon>Eukaryota</taxon>
        <taxon>Viridiplantae</taxon>
        <taxon>Streptophyta</taxon>
        <taxon>Embryophyta</taxon>
        <taxon>Tracheophyta</taxon>
        <taxon>Spermatophyta</taxon>
        <taxon>Magnoliopsida</taxon>
        <taxon>eudicotyledons</taxon>
        <taxon>Gunneridae</taxon>
        <taxon>Pentapetalae</taxon>
        <taxon>rosids</taxon>
        <taxon>fabids</taxon>
        <taxon>Malpighiales</taxon>
        <taxon>Salicaceae</taxon>
        <taxon>Saliceae</taxon>
        <taxon>Populus</taxon>
    </lineage>
</organism>
<protein>
    <submittedName>
        <fullName evidence="1">Uncharacterized protein</fullName>
    </submittedName>
</protein>
<evidence type="ECO:0000313" key="1">
    <source>
        <dbReference type="EMBL" id="RQO94546.1"/>
    </source>
</evidence>
<dbReference type="PANTHER" id="PTHR43868:SF1">
    <property type="entry name" value="P-LOOP CONTAINING NUCLEOSIDE TRIPHOSPHATE HYDROLASES SUPERFAMILY PROTEIN"/>
    <property type="match status" value="1"/>
</dbReference>